<evidence type="ECO:0008006" key="3">
    <source>
        <dbReference type="Google" id="ProtNLM"/>
    </source>
</evidence>
<organism evidence="2">
    <name type="scientific">Florenciella parvula</name>
    <dbReference type="NCBI Taxonomy" id="236787"/>
    <lineage>
        <taxon>Eukaryota</taxon>
        <taxon>Sar</taxon>
        <taxon>Stramenopiles</taxon>
        <taxon>Ochrophyta</taxon>
        <taxon>Dictyochophyceae</taxon>
        <taxon>Florenciellales</taxon>
        <taxon>Florenciella</taxon>
    </lineage>
</organism>
<evidence type="ECO:0000256" key="1">
    <source>
        <dbReference type="SAM" id="SignalP"/>
    </source>
</evidence>
<accession>A0A7S2BBM3</accession>
<protein>
    <recommendedName>
        <fullName evidence="3">Mitochondrial fission process protein 1</fullName>
    </recommendedName>
</protein>
<evidence type="ECO:0000313" key="2">
    <source>
        <dbReference type="EMBL" id="CAD9391715.1"/>
    </source>
</evidence>
<gene>
    <name evidence="2" type="ORF">FPAR1323_LOCUS3056</name>
</gene>
<sequence length="198" mass="21433">MAKVSALLIALIPAVAAFQPLGRSTPLVRSMGRSRMSSTYVRQMAAVEEAETAEKSETALDYTPIDVEVSDFDEWKIKLGFMDDPRIPEECRVDMMTKIKTAGSAGIVSYALTEGFFWLTSIPIAYGTVWASTGSAPDLGDSEGQKAIGAAAFVLINTARVIVPARIAFALAITPWVDDNIMSKFKKEEATTDDCEVP</sequence>
<name>A0A7S2BBM3_9STRA</name>
<feature type="signal peptide" evidence="1">
    <location>
        <begin position="1"/>
        <end position="17"/>
    </location>
</feature>
<reference evidence="2" key="1">
    <citation type="submission" date="2021-01" db="EMBL/GenBank/DDBJ databases">
        <authorList>
            <person name="Corre E."/>
            <person name="Pelletier E."/>
            <person name="Niang G."/>
            <person name="Scheremetjew M."/>
            <person name="Finn R."/>
            <person name="Kale V."/>
            <person name="Holt S."/>
            <person name="Cochrane G."/>
            <person name="Meng A."/>
            <person name="Brown T."/>
            <person name="Cohen L."/>
        </authorList>
    </citation>
    <scope>NUCLEOTIDE SEQUENCE</scope>
    <source>
        <strain evidence="2">RCC1693</strain>
    </source>
</reference>
<feature type="chain" id="PRO_5030623426" description="Mitochondrial fission process protein 1" evidence="1">
    <location>
        <begin position="18"/>
        <end position="198"/>
    </location>
</feature>
<keyword evidence="1" id="KW-0732">Signal</keyword>
<dbReference type="EMBL" id="HBGT01005590">
    <property type="protein sequence ID" value="CAD9391715.1"/>
    <property type="molecule type" value="Transcribed_RNA"/>
</dbReference>
<dbReference type="AlphaFoldDB" id="A0A7S2BBM3"/>
<proteinExistence type="predicted"/>